<dbReference type="PROSITE" id="PS50158">
    <property type="entry name" value="ZF_CCHC"/>
    <property type="match status" value="1"/>
</dbReference>
<organism evidence="4 5">
    <name type="scientific">Emiliania huxleyi (strain CCMP1516)</name>
    <dbReference type="NCBI Taxonomy" id="280463"/>
    <lineage>
        <taxon>Eukaryota</taxon>
        <taxon>Haptista</taxon>
        <taxon>Haptophyta</taxon>
        <taxon>Prymnesiophyceae</taxon>
        <taxon>Isochrysidales</taxon>
        <taxon>Noelaerhabdaceae</taxon>
        <taxon>Emiliania</taxon>
    </lineage>
</organism>
<dbReference type="GO" id="GO:0008270">
    <property type="term" value="F:zinc ion binding"/>
    <property type="evidence" value="ECO:0007669"/>
    <property type="project" value="UniProtKB-KW"/>
</dbReference>
<dbReference type="AlphaFoldDB" id="A0A0D3INL6"/>
<sequence>MQAVGIVVSAEYCPIAALLGDSIDDSSVIGGCASPPSRLALATLDVDLHCRAAIDAEAVTSPRPSKRVCRGLETPSSPQLSQMALLLNSDIGPGLLKTLFLKAAPPPLPPIQIKLGAHPAPSGSRKDKPQRCSRCGGLGHKARTCKHSSSGVTAGV</sequence>
<dbReference type="RefSeq" id="XP_005765280.1">
    <property type="nucleotide sequence ID" value="XM_005765223.1"/>
</dbReference>
<dbReference type="InterPro" id="IPR001878">
    <property type="entry name" value="Znf_CCHC"/>
</dbReference>
<keyword evidence="1" id="KW-0479">Metal-binding</keyword>
<evidence type="ECO:0000313" key="5">
    <source>
        <dbReference type="Proteomes" id="UP000013827"/>
    </source>
</evidence>
<protein>
    <recommendedName>
        <fullName evidence="3">CCHC-type domain-containing protein</fullName>
    </recommendedName>
</protein>
<evidence type="ECO:0000256" key="2">
    <source>
        <dbReference type="SAM" id="MobiDB-lite"/>
    </source>
</evidence>
<dbReference type="HOGENOM" id="CLU_1690002_0_0_1"/>
<evidence type="ECO:0000259" key="3">
    <source>
        <dbReference type="PROSITE" id="PS50158"/>
    </source>
</evidence>
<reference evidence="4" key="2">
    <citation type="submission" date="2024-10" db="UniProtKB">
        <authorList>
            <consortium name="EnsemblProtists"/>
        </authorList>
    </citation>
    <scope>IDENTIFICATION</scope>
</reference>
<dbReference type="Proteomes" id="UP000013827">
    <property type="component" value="Unassembled WGS sequence"/>
</dbReference>
<keyword evidence="1" id="KW-0862">Zinc</keyword>
<keyword evidence="1" id="KW-0863">Zinc-finger</keyword>
<dbReference type="PaxDb" id="2903-EOD12851"/>
<evidence type="ECO:0000313" key="4">
    <source>
        <dbReference type="EnsemblProtists" id="EOD12851"/>
    </source>
</evidence>
<dbReference type="GO" id="GO:0003676">
    <property type="term" value="F:nucleic acid binding"/>
    <property type="evidence" value="ECO:0007669"/>
    <property type="project" value="InterPro"/>
</dbReference>
<dbReference type="GeneID" id="17259070"/>
<feature type="domain" description="CCHC-type" evidence="3">
    <location>
        <begin position="131"/>
        <end position="146"/>
    </location>
</feature>
<reference evidence="5" key="1">
    <citation type="journal article" date="2013" name="Nature">
        <title>Pan genome of the phytoplankton Emiliania underpins its global distribution.</title>
        <authorList>
            <person name="Read B.A."/>
            <person name="Kegel J."/>
            <person name="Klute M.J."/>
            <person name="Kuo A."/>
            <person name="Lefebvre S.C."/>
            <person name="Maumus F."/>
            <person name="Mayer C."/>
            <person name="Miller J."/>
            <person name="Monier A."/>
            <person name="Salamov A."/>
            <person name="Young J."/>
            <person name="Aguilar M."/>
            <person name="Claverie J.M."/>
            <person name="Frickenhaus S."/>
            <person name="Gonzalez K."/>
            <person name="Herman E.K."/>
            <person name="Lin Y.C."/>
            <person name="Napier J."/>
            <person name="Ogata H."/>
            <person name="Sarno A.F."/>
            <person name="Shmutz J."/>
            <person name="Schroeder D."/>
            <person name="de Vargas C."/>
            <person name="Verret F."/>
            <person name="von Dassow P."/>
            <person name="Valentin K."/>
            <person name="Van de Peer Y."/>
            <person name="Wheeler G."/>
            <person name="Dacks J.B."/>
            <person name="Delwiche C.F."/>
            <person name="Dyhrman S.T."/>
            <person name="Glockner G."/>
            <person name="John U."/>
            <person name="Richards T."/>
            <person name="Worden A.Z."/>
            <person name="Zhang X."/>
            <person name="Grigoriev I.V."/>
            <person name="Allen A.E."/>
            <person name="Bidle K."/>
            <person name="Borodovsky M."/>
            <person name="Bowler C."/>
            <person name="Brownlee C."/>
            <person name="Cock J.M."/>
            <person name="Elias M."/>
            <person name="Gladyshev V.N."/>
            <person name="Groth M."/>
            <person name="Guda C."/>
            <person name="Hadaegh A."/>
            <person name="Iglesias-Rodriguez M.D."/>
            <person name="Jenkins J."/>
            <person name="Jones B.M."/>
            <person name="Lawson T."/>
            <person name="Leese F."/>
            <person name="Lindquist E."/>
            <person name="Lobanov A."/>
            <person name="Lomsadze A."/>
            <person name="Malik S.B."/>
            <person name="Marsh M.E."/>
            <person name="Mackinder L."/>
            <person name="Mock T."/>
            <person name="Mueller-Roeber B."/>
            <person name="Pagarete A."/>
            <person name="Parker M."/>
            <person name="Probert I."/>
            <person name="Quesneville H."/>
            <person name="Raines C."/>
            <person name="Rensing S.A."/>
            <person name="Riano-Pachon D.M."/>
            <person name="Richier S."/>
            <person name="Rokitta S."/>
            <person name="Shiraiwa Y."/>
            <person name="Soanes D.M."/>
            <person name="van der Giezen M."/>
            <person name="Wahlund T.M."/>
            <person name="Williams B."/>
            <person name="Wilson W."/>
            <person name="Wolfe G."/>
            <person name="Wurch L.L."/>
        </authorList>
    </citation>
    <scope>NUCLEOTIDE SEQUENCE</scope>
</reference>
<name>A0A0D3INL6_EMIH1</name>
<proteinExistence type="predicted"/>
<keyword evidence="5" id="KW-1185">Reference proteome</keyword>
<accession>A0A0D3INL6</accession>
<dbReference type="EnsemblProtists" id="EOD12851">
    <property type="protein sequence ID" value="EOD12851"/>
    <property type="gene ID" value="EMIHUDRAFT_437227"/>
</dbReference>
<dbReference type="KEGG" id="ehx:EMIHUDRAFT_437227"/>
<feature type="region of interest" description="Disordered" evidence="2">
    <location>
        <begin position="113"/>
        <end position="133"/>
    </location>
</feature>
<evidence type="ECO:0000256" key="1">
    <source>
        <dbReference type="PROSITE-ProRule" id="PRU00047"/>
    </source>
</evidence>